<dbReference type="RefSeq" id="WP_190862043.1">
    <property type="nucleotide sequence ID" value="NZ_JACXIY010000015.1"/>
</dbReference>
<evidence type="ECO:0000256" key="1">
    <source>
        <dbReference type="SAM" id="SignalP"/>
    </source>
</evidence>
<evidence type="ECO:0000313" key="3">
    <source>
        <dbReference type="EMBL" id="MBD2869721.1"/>
    </source>
</evidence>
<dbReference type="Pfam" id="PF00395">
    <property type="entry name" value="SLH"/>
    <property type="match status" value="2"/>
</dbReference>
<feature type="chain" id="PRO_5038799234" evidence="1">
    <location>
        <begin position="27"/>
        <end position="825"/>
    </location>
</feature>
<accession>A0A927CP68</accession>
<evidence type="ECO:0000313" key="4">
    <source>
        <dbReference type="Proteomes" id="UP000632125"/>
    </source>
</evidence>
<dbReference type="PROSITE" id="PS51272">
    <property type="entry name" value="SLH"/>
    <property type="match status" value="2"/>
</dbReference>
<evidence type="ECO:0000259" key="2">
    <source>
        <dbReference type="PROSITE" id="PS51272"/>
    </source>
</evidence>
<name>A0A927CP68_9BACL</name>
<feature type="domain" description="SLH" evidence="2">
    <location>
        <begin position="177"/>
        <end position="240"/>
    </location>
</feature>
<dbReference type="InterPro" id="IPR001119">
    <property type="entry name" value="SLH_dom"/>
</dbReference>
<comment type="caution">
    <text evidence="3">The sequence shown here is derived from an EMBL/GenBank/DDBJ whole genome shotgun (WGS) entry which is preliminary data.</text>
</comment>
<dbReference type="EMBL" id="JACXIY010000015">
    <property type="protein sequence ID" value="MBD2869721.1"/>
    <property type="molecule type" value="Genomic_DNA"/>
</dbReference>
<gene>
    <name evidence="3" type="ORF">IDH41_14105</name>
</gene>
<keyword evidence="1" id="KW-0732">Signal</keyword>
<sequence>MTLHFAGKKILVGALALSLVAGSGLAAPVNVHAAALSTPFTDISSGHWAEKHVAKLALQGIITGYASGSTYVFKPNQSVSQQEAVLMALRFAGLDDQVDDDAIIGFPNNFTVNNYYKPYILLAFSLGLLDQQEEYANAAKDAKVSWGTKPASREWVTKLMIRAIDKEDEAERLKDAASSFADAGQIDGKYKGYVNAASELELVKGVTAEKFDPKANVTRASLATLFSRAQKLYPVEYVGQTDGILTKLTDTAVTLYSEGKETTYTVDADTLYYHYDSEKAITKQQLIEYGDASVIAKDGKALYVEVKGETQHVKSTSGTLDRVIAGENKIYVWINNEPIPFYYTDSTAIVDSEGKPLSLGDLQRDTPISIVQDTFRDNPATIKIVAAPASTPTMAKGTFYGTVGDTITIMEGTSLVSKFLADSVTVEIDGMAGATTADLLKEADQVELSLNATGEVTKIKVTNRNVKVLAGAQIAAFLYDKKLLTIVDASGLNAQALYFTDKTRIDYNGSSITLASASSMLTQNRKVVVSYTGNTIVSLQFVTGYTGTLTSINGSTSQLTVKLDSGAEVTLPYQNAGIEINGITSASLTDLKIGDTLTLGLTSTQDRIASIKVHSLTQYEVVSVDAINKKLRIKNATTPLFELSVLSTQLLNEAGATLTVNQIAPGAIVNATYVGKQTTVVRVVNVTQGKVTSVTGSGVAIADMTGKSVTYGEGAGFIVYKGTAQGTSTSLLTVGDYVEVVKTENGKTQFTAAVAESRIFTSFNAADSQIWTEKTTSSDNRNYFNVTNSTKYTQNGSAITLQSLKSGDVILIYGFRNNALEIVKQ</sequence>
<dbReference type="AlphaFoldDB" id="A0A927CP68"/>
<keyword evidence="4" id="KW-1185">Reference proteome</keyword>
<reference evidence="3" key="1">
    <citation type="submission" date="2020-09" db="EMBL/GenBank/DDBJ databases">
        <title>A novel bacterium of genus Paenibacillus, isolated from South China Sea.</title>
        <authorList>
            <person name="Huang H."/>
            <person name="Mo K."/>
            <person name="Hu Y."/>
        </authorList>
    </citation>
    <scope>NUCLEOTIDE SEQUENCE</scope>
    <source>
        <strain evidence="3">IB182493</strain>
    </source>
</reference>
<proteinExistence type="predicted"/>
<feature type="domain" description="SLH" evidence="2">
    <location>
        <begin position="36"/>
        <end position="102"/>
    </location>
</feature>
<feature type="signal peptide" evidence="1">
    <location>
        <begin position="1"/>
        <end position="26"/>
    </location>
</feature>
<organism evidence="3 4">
    <name type="scientific">Paenibacillus arenilitoris</name>
    <dbReference type="NCBI Taxonomy" id="2772299"/>
    <lineage>
        <taxon>Bacteria</taxon>
        <taxon>Bacillati</taxon>
        <taxon>Bacillota</taxon>
        <taxon>Bacilli</taxon>
        <taxon>Bacillales</taxon>
        <taxon>Paenibacillaceae</taxon>
        <taxon>Paenibacillus</taxon>
    </lineage>
</organism>
<protein>
    <submittedName>
        <fullName evidence="3">S-layer homology domain-containing protein</fullName>
    </submittedName>
</protein>
<dbReference type="Proteomes" id="UP000632125">
    <property type="component" value="Unassembled WGS sequence"/>
</dbReference>